<dbReference type="EMBL" id="JAJAGQ010000015">
    <property type="protein sequence ID" value="KAJ8541316.1"/>
    <property type="molecule type" value="Genomic_DNA"/>
</dbReference>
<evidence type="ECO:0000313" key="2">
    <source>
        <dbReference type="EMBL" id="KAJ8541316.1"/>
    </source>
</evidence>
<comment type="caution">
    <text evidence="2">The sequence shown here is derived from an EMBL/GenBank/DDBJ whole genome shotgun (WGS) entry which is preliminary data.</text>
</comment>
<dbReference type="Proteomes" id="UP001152561">
    <property type="component" value="Unassembled WGS sequence"/>
</dbReference>
<gene>
    <name evidence="2" type="ORF">K7X08_002132</name>
</gene>
<evidence type="ECO:0000313" key="3">
    <source>
        <dbReference type="Proteomes" id="UP001152561"/>
    </source>
</evidence>
<dbReference type="PANTHER" id="PTHR33597">
    <property type="entry name" value="OS02G0760400 PROTEIN"/>
    <property type="match status" value="1"/>
</dbReference>
<dbReference type="PANTHER" id="PTHR33597:SF12">
    <property type="match status" value="1"/>
</dbReference>
<dbReference type="InterPro" id="IPR057192">
    <property type="entry name" value="DUF7870"/>
</dbReference>
<dbReference type="AlphaFoldDB" id="A0A9Q1LNM4"/>
<evidence type="ECO:0000259" key="1">
    <source>
        <dbReference type="Pfam" id="PF25276"/>
    </source>
</evidence>
<organism evidence="2 3">
    <name type="scientific">Anisodus acutangulus</name>
    <dbReference type="NCBI Taxonomy" id="402998"/>
    <lineage>
        <taxon>Eukaryota</taxon>
        <taxon>Viridiplantae</taxon>
        <taxon>Streptophyta</taxon>
        <taxon>Embryophyta</taxon>
        <taxon>Tracheophyta</taxon>
        <taxon>Spermatophyta</taxon>
        <taxon>Magnoliopsida</taxon>
        <taxon>eudicotyledons</taxon>
        <taxon>Gunneridae</taxon>
        <taxon>Pentapetalae</taxon>
        <taxon>asterids</taxon>
        <taxon>lamiids</taxon>
        <taxon>Solanales</taxon>
        <taxon>Solanaceae</taxon>
        <taxon>Solanoideae</taxon>
        <taxon>Hyoscyameae</taxon>
        <taxon>Anisodus</taxon>
    </lineage>
</organism>
<reference evidence="3" key="1">
    <citation type="journal article" date="2023" name="Proc. Natl. Acad. Sci. U.S.A.">
        <title>Genomic and structural basis for evolution of tropane alkaloid biosynthesis.</title>
        <authorList>
            <person name="Wanga Y.-J."/>
            <person name="Taina T."/>
            <person name="Yua J.-Y."/>
            <person name="Lia J."/>
            <person name="Xua B."/>
            <person name="Chenc J."/>
            <person name="D'Auriad J.C."/>
            <person name="Huanga J.-P."/>
            <person name="Huanga S.-X."/>
        </authorList>
    </citation>
    <scope>NUCLEOTIDE SEQUENCE [LARGE SCALE GENOMIC DNA]</scope>
    <source>
        <strain evidence="3">cv. KIB-2019</strain>
    </source>
</reference>
<feature type="domain" description="DUF7870" evidence="1">
    <location>
        <begin position="161"/>
        <end position="333"/>
    </location>
</feature>
<keyword evidence="3" id="KW-1185">Reference proteome</keyword>
<proteinExistence type="predicted"/>
<sequence>MANYNPIKLELLPLIFHDLANEGLLKTWDKSLLITNGNEEVTYNSQVTSDYNMDLISLSNLARKEETYDFALIPCDSSKSLDFIDRSMKIGGIIVVQVISDNPMITLWQPPNYKVVYVRKFDSTIIAMRKTSSFASTKSTTTTHHHRKLCNFGPNAKENALKRLEDVLLEPPRAASGKSNRYLKRTRYLPELMDIPLESYTRRVFIDVGLQDKNEASCDSSWFSKNYPTRNTKFEIFKIETVTKEPSAPLIGMSDWLKKNVKENEYVVMKAEAEIVEEMVKNKAIKLVDELFMECKHQGVKKGDKKKSRRAYWECLSLYGMLRDEGIAVHQWWG</sequence>
<name>A0A9Q1LNM4_9SOLA</name>
<dbReference type="Pfam" id="PF25276">
    <property type="entry name" value="DUF7870"/>
    <property type="match status" value="1"/>
</dbReference>
<dbReference type="OrthoDB" id="1919622at2759"/>
<protein>
    <recommendedName>
        <fullName evidence="1">DUF7870 domain-containing protein</fullName>
    </recommendedName>
</protein>
<accession>A0A9Q1LNM4</accession>